<dbReference type="InterPro" id="IPR051679">
    <property type="entry name" value="DASS-Related_Transporters"/>
</dbReference>
<feature type="transmembrane region" description="Helical" evidence="7">
    <location>
        <begin position="464"/>
        <end position="483"/>
    </location>
</feature>
<dbReference type="RefSeq" id="WP_015723880.1">
    <property type="nucleotide sequence ID" value="NC_014972.1"/>
</dbReference>
<protein>
    <submittedName>
        <fullName evidence="9">Citrate transporter</fullName>
    </submittedName>
</protein>
<dbReference type="GO" id="GO:0005886">
    <property type="term" value="C:plasma membrane"/>
    <property type="evidence" value="ECO:0007669"/>
    <property type="project" value="TreeGrafter"/>
</dbReference>
<dbReference type="Pfam" id="PF02080">
    <property type="entry name" value="TrkA_C"/>
    <property type="match status" value="2"/>
</dbReference>
<gene>
    <name evidence="9" type="ordered locus">Despr_1168</name>
</gene>
<dbReference type="InterPro" id="IPR031312">
    <property type="entry name" value="Na/sul_symport_CS"/>
</dbReference>
<proteinExistence type="predicted"/>
<keyword evidence="10" id="KW-1185">Reference proteome</keyword>
<dbReference type="InterPro" id="IPR006037">
    <property type="entry name" value="RCK_C"/>
</dbReference>
<dbReference type="PANTHER" id="PTHR43652:SF1">
    <property type="entry name" value="RESPONSE REGULATOR"/>
    <property type="match status" value="1"/>
</dbReference>
<evidence type="ECO:0000256" key="5">
    <source>
        <dbReference type="ARBA" id="ARBA00022989"/>
    </source>
</evidence>
<feature type="transmembrane region" description="Helical" evidence="7">
    <location>
        <begin position="53"/>
        <end position="74"/>
    </location>
</feature>
<keyword evidence="4" id="KW-0677">Repeat</keyword>
<dbReference type="Gene3D" id="3.30.70.1450">
    <property type="entry name" value="Regulator of K+ conductance, C-terminal domain"/>
    <property type="match status" value="2"/>
</dbReference>
<dbReference type="PANTHER" id="PTHR43652">
    <property type="entry name" value="BASIC AMINO ACID ANTIPORTER YFCC-RELATED"/>
    <property type="match status" value="1"/>
</dbReference>
<organism evidence="9 10">
    <name type="scientific">Desulfobulbus propionicus (strain ATCC 33891 / DSM 2032 / VKM B-1956 / 1pr3)</name>
    <dbReference type="NCBI Taxonomy" id="577650"/>
    <lineage>
        <taxon>Bacteria</taxon>
        <taxon>Pseudomonadati</taxon>
        <taxon>Thermodesulfobacteriota</taxon>
        <taxon>Desulfobulbia</taxon>
        <taxon>Desulfobulbales</taxon>
        <taxon>Desulfobulbaceae</taxon>
        <taxon>Desulfobulbus</taxon>
    </lineage>
</organism>
<dbReference type="KEGG" id="dpr:Despr_1168"/>
<evidence type="ECO:0000256" key="7">
    <source>
        <dbReference type="SAM" id="Phobius"/>
    </source>
</evidence>
<feature type="domain" description="RCK C-terminal" evidence="8">
    <location>
        <begin position="218"/>
        <end position="305"/>
    </location>
</feature>
<accession>A0A7U3YL13</accession>
<feature type="transmembrane region" description="Helical" evidence="7">
    <location>
        <begin position="6"/>
        <end position="22"/>
    </location>
</feature>
<dbReference type="PROSITE" id="PS01271">
    <property type="entry name" value="NA_SULFATE"/>
    <property type="match status" value="1"/>
</dbReference>
<dbReference type="AlphaFoldDB" id="A0A7U3YL13"/>
<feature type="transmembrane region" description="Helical" evidence="7">
    <location>
        <begin position="506"/>
        <end position="537"/>
    </location>
</feature>
<feature type="transmembrane region" description="Helical" evidence="7">
    <location>
        <begin position="420"/>
        <end position="452"/>
    </location>
</feature>
<dbReference type="EMBL" id="CP002364">
    <property type="protein sequence ID" value="ADW17338.1"/>
    <property type="molecule type" value="Genomic_DNA"/>
</dbReference>
<feature type="transmembrane region" description="Helical" evidence="7">
    <location>
        <begin position="29"/>
        <end position="47"/>
    </location>
</feature>
<keyword evidence="5 7" id="KW-1133">Transmembrane helix</keyword>
<evidence type="ECO:0000256" key="2">
    <source>
        <dbReference type="ARBA" id="ARBA00022448"/>
    </source>
</evidence>
<evidence type="ECO:0000256" key="4">
    <source>
        <dbReference type="ARBA" id="ARBA00022737"/>
    </source>
</evidence>
<keyword evidence="2" id="KW-0813">Transport</keyword>
<dbReference type="InterPro" id="IPR004680">
    <property type="entry name" value="Cit_transptr-like_dom"/>
</dbReference>
<feature type="transmembrane region" description="Helical" evidence="7">
    <location>
        <begin position="95"/>
        <end position="125"/>
    </location>
</feature>
<dbReference type="GO" id="GO:0008324">
    <property type="term" value="F:monoatomic cation transmembrane transporter activity"/>
    <property type="evidence" value="ECO:0007669"/>
    <property type="project" value="InterPro"/>
</dbReference>
<feature type="transmembrane region" description="Helical" evidence="7">
    <location>
        <begin position="588"/>
        <end position="609"/>
    </location>
</feature>
<feature type="transmembrane region" description="Helical" evidence="7">
    <location>
        <begin position="174"/>
        <end position="197"/>
    </location>
</feature>
<dbReference type="Proteomes" id="UP000006365">
    <property type="component" value="Chromosome"/>
</dbReference>
<reference evidence="9 10" key="1">
    <citation type="journal article" date="2011" name="Stand. Genomic Sci.">
        <title>Complete genome sequence of Desulfobulbus propionicus type strain (1pr3).</title>
        <authorList>
            <person name="Pagani I."/>
            <person name="Lapidus A."/>
            <person name="Nolan M."/>
            <person name="Lucas S."/>
            <person name="Hammon N."/>
            <person name="Deshpande S."/>
            <person name="Cheng J.F."/>
            <person name="Chertkov O."/>
            <person name="Davenport K."/>
            <person name="Tapia R."/>
            <person name="Han C."/>
            <person name="Goodwin L."/>
            <person name="Pitluck S."/>
            <person name="Liolios K."/>
            <person name="Mavromatis K."/>
            <person name="Ivanova N."/>
            <person name="Mikhailova N."/>
            <person name="Pati A."/>
            <person name="Chen A."/>
            <person name="Palaniappan K."/>
            <person name="Land M."/>
            <person name="Hauser L."/>
            <person name="Chang Y.J."/>
            <person name="Jeffries C.D."/>
            <person name="Detter J.C."/>
            <person name="Brambilla E."/>
            <person name="Kannan K.P."/>
            <person name="Djao O.D."/>
            <person name="Rohde M."/>
            <person name="Pukall R."/>
            <person name="Spring S."/>
            <person name="Goker M."/>
            <person name="Sikorski J."/>
            <person name="Woyke T."/>
            <person name="Bristow J."/>
            <person name="Eisen J.A."/>
            <person name="Markowitz V."/>
            <person name="Hugenholtz P."/>
            <person name="Kyrpides N.C."/>
            <person name="Klenk H.P."/>
        </authorList>
    </citation>
    <scope>NUCLEOTIDE SEQUENCE [LARGE SCALE GENOMIC DNA]</scope>
    <source>
        <strain evidence="10">ATCC 33891 / DSM 2032 / 1pr3</strain>
    </source>
</reference>
<sequence length="610" mass="65534">MIHPDLLISVATLAGAAVLLVSNRIRGDLVALLVVLTLLLSGVLDVGESLSGFSNPVVIIIACMFIVSEAIVHTGIAQRLGEAVLDRGGASESRLLMLLMGASSLVGSFMSSTATAAIFIPITMAVAEKADINHKRLLIPLAAASLISGMMTLVATTPNIVVNNVLRERGQEPLSFFSFTPFGLVILALAIGFMLLWGRHLLAARRTTVKRRQERSIEDLLHRYGIDQRVSLLRVTAKSDLIDRSVARMQLGAHHHINLIALHTITDSGRAIVPARPESVFHADDLLVVIGTPARIAEFAAAFFLETMELPDDPALRRNFFQVIGVGEVMLTPDSTLIGKSIREIRFYSQFQCQVLAIRRKGATLTTHFADQPLKFGDVLLMGGAWDDILRLRRHRDQYLLLTLPQDYHEVIAARDRAPIALGILAVMVGLMVFDLLPTVTAVLGATAALILTRCVQADSCYKAIDWQTIVLIAGILPLALALEKTGAIALVSQTLLALVGNSPPLLVLAILFVLTALVGLFLSNTPTAVLVAPMAVDIGLAMNVSPQACAMTVAIACSAAFVSPLGSPVNMIVREPGGYQFADYAKVGVPLLALALLATILLAWVFYLR</sequence>
<dbReference type="GO" id="GO:0006813">
    <property type="term" value="P:potassium ion transport"/>
    <property type="evidence" value="ECO:0007669"/>
    <property type="project" value="InterPro"/>
</dbReference>
<dbReference type="Pfam" id="PF03600">
    <property type="entry name" value="CitMHS"/>
    <property type="match status" value="1"/>
</dbReference>
<keyword evidence="3 7" id="KW-0812">Transmembrane</keyword>
<name>A0A7U3YL13_DESPD</name>
<evidence type="ECO:0000256" key="1">
    <source>
        <dbReference type="ARBA" id="ARBA00004141"/>
    </source>
</evidence>
<dbReference type="SUPFAM" id="SSF116726">
    <property type="entry name" value="TrkA C-terminal domain-like"/>
    <property type="match status" value="2"/>
</dbReference>
<evidence type="ECO:0000259" key="8">
    <source>
        <dbReference type="PROSITE" id="PS51202"/>
    </source>
</evidence>
<evidence type="ECO:0000256" key="6">
    <source>
        <dbReference type="ARBA" id="ARBA00023136"/>
    </source>
</evidence>
<keyword evidence="6 7" id="KW-0472">Membrane</keyword>
<feature type="transmembrane region" description="Helical" evidence="7">
    <location>
        <begin position="549"/>
        <end position="568"/>
    </location>
</feature>
<dbReference type="PROSITE" id="PS51202">
    <property type="entry name" value="RCK_C"/>
    <property type="match status" value="2"/>
</dbReference>
<feature type="transmembrane region" description="Helical" evidence="7">
    <location>
        <begin position="137"/>
        <end position="162"/>
    </location>
</feature>
<evidence type="ECO:0000313" key="10">
    <source>
        <dbReference type="Proteomes" id="UP000006365"/>
    </source>
</evidence>
<dbReference type="InterPro" id="IPR036721">
    <property type="entry name" value="RCK_C_sf"/>
</dbReference>
<feature type="domain" description="RCK C-terminal" evidence="8">
    <location>
        <begin position="313"/>
        <end position="398"/>
    </location>
</feature>
<evidence type="ECO:0000313" key="9">
    <source>
        <dbReference type="EMBL" id="ADW17338.1"/>
    </source>
</evidence>
<comment type="subcellular location">
    <subcellularLocation>
        <location evidence="1">Membrane</location>
        <topology evidence="1">Multi-pass membrane protein</topology>
    </subcellularLocation>
</comment>
<evidence type="ECO:0000256" key="3">
    <source>
        <dbReference type="ARBA" id="ARBA00022692"/>
    </source>
</evidence>